<reference evidence="3 4" key="2">
    <citation type="submission" date="2020-08" db="EMBL/GenBank/DDBJ databases">
        <title>Sequencing the genomes of 1000 actinobacteria strains.</title>
        <authorList>
            <person name="Klenk H.-P."/>
        </authorList>
    </citation>
    <scope>NUCLEOTIDE SEQUENCE [LARGE SCALE GENOMIC DNA]</scope>
    <source>
        <strain evidence="3 4">DSM 44772</strain>
    </source>
</reference>
<feature type="transmembrane region" description="Helical" evidence="1">
    <location>
        <begin position="43"/>
        <end position="62"/>
    </location>
</feature>
<reference evidence="2 5" key="1">
    <citation type="journal article" date="2019" name="Int. J. Syst. Evol. Microbiol.">
        <title>The Global Catalogue of Microorganisms (GCM) 10K type strain sequencing project: providing services to taxonomists for standard genome sequencing and annotation.</title>
        <authorList>
            <consortium name="The Broad Institute Genomics Platform"/>
            <consortium name="The Broad Institute Genome Sequencing Center for Infectious Disease"/>
            <person name="Wu L."/>
            <person name="Ma J."/>
        </authorList>
    </citation>
    <scope>NUCLEOTIDE SEQUENCE [LARGE SCALE GENOMIC DNA]</scope>
    <source>
        <strain evidence="2 5">JCM 10667</strain>
    </source>
</reference>
<accession>A0A7W7I9M9</accession>
<comment type="caution">
    <text evidence="3">The sequence shown here is derived from an EMBL/GenBank/DDBJ whole genome shotgun (WGS) entry which is preliminary data.</text>
</comment>
<keyword evidence="5" id="KW-1185">Reference proteome</keyword>
<dbReference type="RefSeq" id="WP_184880800.1">
    <property type="nucleotide sequence ID" value="NZ_BAAAHD010000009.1"/>
</dbReference>
<sequence length="100" mass="10351">MANLALAVLWAFTALGGWAEQGFCGADGVPDPVCAADVHNAVLVSLAAVVPAVGIILTAFAFHRLRREPYRVTGLLTAAAILWVIAEGIVFLGGHLVQAS</sequence>
<gene>
    <name evidence="3" type="ORF">F4557_001396</name>
    <name evidence="2" type="ORF">GCM10009546_11480</name>
</gene>
<evidence type="ECO:0000313" key="2">
    <source>
        <dbReference type="EMBL" id="GAA0551163.1"/>
    </source>
</evidence>
<evidence type="ECO:0000313" key="4">
    <source>
        <dbReference type="Proteomes" id="UP000549343"/>
    </source>
</evidence>
<dbReference type="Proteomes" id="UP001501427">
    <property type="component" value="Unassembled WGS sequence"/>
</dbReference>
<evidence type="ECO:0000313" key="5">
    <source>
        <dbReference type="Proteomes" id="UP001501427"/>
    </source>
</evidence>
<feature type="transmembrane region" description="Helical" evidence="1">
    <location>
        <begin position="74"/>
        <end position="97"/>
    </location>
</feature>
<dbReference type="EMBL" id="BAAAHD010000009">
    <property type="protein sequence ID" value="GAA0551163.1"/>
    <property type="molecule type" value="Genomic_DNA"/>
</dbReference>
<evidence type="ECO:0000256" key="1">
    <source>
        <dbReference type="SAM" id="Phobius"/>
    </source>
</evidence>
<organism evidence="3 4">
    <name type="scientific">Actinomadura livida</name>
    <dbReference type="NCBI Taxonomy" id="79909"/>
    <lineage>
        <taxon>Bacteria</taxon>
        <taxon>Bacillati</taxon>
        <taxon>Actinomycetota</taxon>
        <taxon>Actinomycetes</taxon>
        <taxon>Streptosporangiales</taxon>
        <taxon>Thermomonosporaceae</taxon>
        <taxon>Actinomadura</taxon>
    </lineage>
</organism>
<name>A0A7W7I9M9_9ACTN</name>
<protein>
    <submittedName>
        <fullName evidence="3">Uncharacterized protein</fullName>
    </submittedName>
</protein>
<dbReference type="Proteomes" id="UP000549343">
    <property type="component" value="Unassembled WGS sequence"/>
</dbReference>
<keyword evidence="1" id="KW-0472">Membrane</keyword>
<dbReference type="EMBL" id="JACHMV010000001">
    <property type="protein sequence ID" value="MBB4772978.1"/>
    <property type="molecule type" value="Genomic_DNA"/>
</dbReference>
<dbReference type="AlphaFoldDB" id="A0A7W7I9M9"/>
<reference evidence="2" key="3">
    <citation type="submission" date="2023-12" db="EMBL/GenBank/DDBJ databases">
        <authorList>
            <person name="Sun Q."/>
            <person name="Inoue M."/>
        </authorList>
    </citation>
    <scope>NUCLEOTIDE SEQUENCE</scope>
    <source>
        <strain evidence="2">JCM 10667</strain>
    </source>
</reference>
<proteinExistence type="predicted"/>
<keyword evidence="1" id="KW-1133">Transmembrane helix</keyword>
<keyword evidence="1" id="KW-0812">Transmembrane</keyword>
<evidence type="ECO:0000313" key="3">
    <source>
        <dbReference type="EMBL" id="MBB4772978.1"/>
    </source>
</evidence>